<accession>A0ACB8XCK0</accession>
<protein>
    <submittedName>
        <fullName evidence="1">Uncharacterized protein</fullName>
    </submittedName>
</protein>
<evidence type="ECO:0000313" key="1">
    <source>
        <dbReference type="EMBL" id="KAI3377605.1"/>
    </source>
</evidence>
<name>A0ACB8XCK0_9TELE</name>
<reference evidence="1" key="1">
    <citation type="submission" date="2022-04" db="EMBL/GenBank/DDBJ databases">
        <title>Jade perch genome.</title>
        <authorList>
            <person name="Chao B."/>
        </authorList>
    </citation>
    <scope>NUCLEOTIDE SEQUENCE</scope>
    <source>
        <strain evidence="1">CB-2022</strain>
    </source>
</reference>
<keyword evidence="2" id="KW-1185">Reference proteome</keyword>
<organism evidence="1 2">
    <name type="scientific">Scortum barcoo</name>
    <name type="common">barcoo grunter</name>
    <dbReference type="NCBI Taxonomy" id="214431"/>
    <lineage>
        <taxon>Eukaryota</taxon>
        <taxon>Metazoa</taxon>
        <taxon>Chordata</taxon>
        <taxon>Craniata</taxon>
        <taxon>Vertebrata</taxon>
        <taxon>Euteleostomi</taxon>
        <taxon>Actinopterygii</taxon>
        <taxon>Neopterygii</taxon>
        <taxon>Teleostei</taxon>
        <taxon>Neoteleostei</taxon>
        <taxon>Acanthomorphata</taxon>
        <taxon>Eupercaria</taxon>
        <taxon>Centrarchiformes</taxon>
        <taxon>Terapontoidei</taxon>
        <taxon>Terapontidae</taxon>
        <taxon>Scortum</taxon>
    </lineage>
</organism>
<sequence>DLVAEQQADPSLKNLFQQVRPEGELLDSACGYFLQDSLLVLKQLRVQHNRSSAYHAQSQLERFHQTLKSLLRAYCTELDKGLGRGFAMADAGSQ</sequence>
<evidence type="ECO:0000313" key="2">
    <source>
        <dbReference type="Proteomes" id="UP000831701"/>
    </source>
</evidence>
<feature type="non-terminal residue" evidence="1">
    <location>
        <position position="94"/>
    </location>
</feature>
<proteinExistence type="predicted"/>
<dbReference type="EMBL" id="CM041531">
    <property type="protein sequence ID" value="KAI3377605.1"/>
    <property type="molecule type" value="Genomic_DNA"/>
</dbReference>
<gene>
    <name evidence="1" type="ORF">L3Q82_008439</name>
</gene>
<comment type="caution">
    <text evidence="1">The sequence shown here is derived from an EMBL/GenBank/DDBJ whole genome shotgun (WGS) entry which is preliminary data.</text>
</comment>
<feature type="non-terminal residue" evidence="1">
    <location>
        <position position="1"/>
    </location>
</feature>
<dbReference type="Proteomes" id="UP000831701">
    <property type="component" value="Chromosome 1"/>
</dbReference>